<organism evidence="3 4">
    <name type="scientific">Cerrena zonata</name>
    <dbReference type="NCBI Taxonomy" id="2478898"/>
    <lineage>
        <taxon>Eukaryota</taxon>
        <taxon>Fungi</taxon>
        <taxon>Dikarya</taxon>
        <taxon>Basidiomycota</taxon>
        <taxon>Agaricomycotina</taxon>
        <taxon>Agaricomycetes</taxon>
        <taxon>Polyporales</taxon>
        <taxon>Cerrenaceae</taxon>
        <taxon>Cerrena</taxon>
    </lineage>
</organism>
<protein>
    <submittedName>
        <fullName evidence="3">Uncharacterized protein</fullName>
    </submittedName>
</protein>
<reference evidence="3 4" key="1">
    <citation type="submission" date="2022-09" db="EMBL/GenBank/DDBJ databases">
        <authorList>
            <person name="Palmer J.M."/>
        </authorList>
    </citation>
    <scope>NUCLEOTIDE SEQUENCE [LARGE SCALE GENOMIC DNA]</scope>
    <source>
        <strain evidence="3 4">DSM 7382</strain>
    </source>
</reference>
<dbReference type="EMBL" id="JASBNA010000002">
    <property type="protein sequence ID" value="KAK7694521.1"/>
    <property type="molecule type" value="Genomic_DNA"/>
</dbReference>
<evidence type="ECO:0000313" key="4">
    <source>
        <dbReference type="Proteomes" id="UP001385951"/>
    </source>
</evidence>
<feature type="transmembrane region" description="Helical" evidence="2">
    <location>
        <begin position="248"/>
        <end position="273"/>
    </location>
</feature>
<feature type="region of interest" description="Disordered" evidence="1">
    <location>
        <begin position="383"/>
        <end position="416"/>
    </location>
</feature>
<dbReference type="AlphaFoldDB" id="A0AAW0GM50"/>
<feature type="transmembrane region" description="Helical" evidence="2">
    <location>
        <begin position="141"/>
        <end position="166"/>
    </location>
</feature>
<evidence type="ECO:0000256" key="1">
    <source>
        <dbReference type="SAM" id="MobiDB-lite"/>
    </source>
</evidence>
<feature type="transmembrane region" description="Helical" evidence="2">
    <location>
        <begin position="469"/>
        <end position="488"/>
    </location>
</feature>
<comment type="caution">
    <text evidence="3">The sequence shown here is derived from an EMBL/GenBank/DDBJ whole genome shotgun (WGS) entry which is preliminary data.</text>
</comment>
<accession>A0AAW0GM50</accession>
<feature type="compositionally biased region" description="Polar residues" evidence="1">
    <location>
        <begin position="554"/>
        <end position="585"/>
    </location>
</feature>
<sequence length="651" mass="72515">MPPPISSLAPTRTHHSLDLPSATVTRHVLLAESNNPTTTSSDFIQCTPSPSSCSTPNIVVIELATTLRIPDFARFYDTPIESFRPSYNALPDGSLVSSPLATDIRTANGWLLVFGATGVFFLLNSLSSFRYVREGHIKKKGLFYLLCCSQILGLMSVIAMLVPFFIQSLHCTPIGFVFRIGITLSYTLLMTGILGTKAYRCLNSSRVVLLILVILRLTMLALMGLDLSQYRGRRRLSGSCISVERSKIVPVLIVLQTVESLFICGCFLVAVWLTSRKSVDRGRLSIPVSTAGNTPVDGPQKLRRGWWDYVPNEHSDSVPSTMTKGNDQFPSKRRPSLLVTFSDKLRTCCGLDSPVPMTQEKLSKPERYGSRPQPTWTSSVVFAESPSDDRSSTTRTVDLPGVRAATPPPRPPSVMSRISKYMPRMKLLKKVLRDELLYTTFTTAIFLATACVVLVGVTCNFLLGPFGWLIFNWIIISAFTMHSFSRVVRRHEREAILQHPSAWDPMYRAELEAAKVFRQGRPRRAFSPVSVVSRRPRRTADWSSVTGLHHDLHNQSSLYSPANTERPSSSPSHAESRPWQTASQFSRGSRSISYTSRSHSAEHIPMPSHWTDVVVFPVTELGRTLFSPSLSRVVRHSIGCSTFHSASRDSY</sequence>
<evidence type="ECO:0000256" key="2">
    <source>
        <dbReference type="SAM" id="Phobius"/>
    </source>
</evidence>
<gene>
    <name evidence="3" type="ORF">QCA50_001707</name>
</gene>
<keyword evidence="2" id="KW-0812">Transmembrane</keyword>
<keyword evidence="4" id="KW-1185">Reference proteome</keyword>
<keyword evidence="2" id="KW-0472">Membrane</keyword>
<feature type="transmembrane region" description="Helical" evidence="2">
    <location>
        <begin position="109"/>
        <end position="129"/>
    </location>
</feature>
<name>A0AAW0GM50_9APHY</name>
<proteinExistence type="predicted"/>
<keyword evidence="2" id="KW-1133">Transmembrane helix</keyword>
<evidence type="ECO:0000313" key="3">
    <source>
        <dbReference type="EMBL" id="KAK7694521.1"/>
    </source>
</evidence>
<feature type="compositionally biased region" description="Low complexity" evidence="1">
    <location>
        <begin position="586"/>
        <end position="596"/>
    </location>
</feature>
<feature type="transmembrane region" description="Helical" evidence="2">
    <location>
        <begin position="172"/>
        <end position="195"/>
    </location>
</feature>
<feature type="region of interest" description="Disordered" evidence="1">
    <location>
        <begin position="554"/>
        <end position="596"/>
    </location>
</feature>
<feature type="transmembrane region" description="Helical" evidence="2">
    <location>
        <begin position="207"/>
        <end position="228"/>
    </location>
</feature>
<dbReference type="Proteomes" id="UP001385951">
    <property type="component" value="Unassembled WGS sequence"/>
</dbReference>
<feature type="transmembrane region" description="Helical" evidence="2">
    <location>
        <begin position="436"/>
        <end position="463"/>
    </location>
</feature>